<dbReference type="GO" id="GO:0003677">
    <property type="term" value="F:DNA binding"/>
    <property type="evidence" value="ECO:0007669"/>
    <property type="project" value="InterPro"/>
</dbReference>
<dbReference type="Pfam" id="PF00580">
    <property type="entry name" value="UvrD-helicase"/>
    <property type="match status" value="1"/>
</dbReference>
<dbReference type="AlphaFoldDB" id="A0A0D2N8S3"/>
<keyword evidence="3 7" id="KW-0347">Helicase</keyword>
<dbReference type="GO" id="GO:0005634">
    <property type="term" value="C:nucleus"/>
    <property type="evidence" value="ECO:0007669"/>
    <property type="project" value="TreeGrafter"/>
</dbReference>
<dbReference type="KEGG" id="mng:MNEG_5862"/>
<dbReference type="STRING" id="145388.A0A0D2N8S3"/>
<dbReference type="GO" id="GO:0000725">
    <property type="term" value="P:recombinational repair"/>
    <property type="evidence" value="ECO:0007669"/>
    <property type="project" value="TreeGrafter"/>
</dbReference>
<dbReference type="OrthoDB" id="550469at2759"/>
<evidence type="ECO:0000256" key="5">
    <source>
        <dbReference type="SAM" id="MobiDB-lite"/>
    </source>
</evidence>
<feature type="region of interest" description="Disordered" evidence="5">
    <location>
        <begin position="808"/>
        <end position="848"/>
    </location>
</feature>
<proteinExistence type="predicted"/>
<dbReference type="GeneID" id="25738739"/>
<evidence type="ECO:0000256" key="1">
    <source>
        <dbReference type="ARBA" id="ARBA00022741"/>
    </source>
</evidence>
<sequence>MAPCPLDDTDLLESFSNFLSTAEVLRLAATCTTYTNAFKEAFSKPSPLRYWSRKEGATRGRTLRLPPGFVTGATVQHYPQDAIQEEAWQGAFDAPPPEQQGEQQDEQQPHQQHGEQQQQDEQQQQQQQDEQQQQQQQQQHEDDEEEDDEEDEEMLAALPGVLQAMLHAGGAGAGPADAAAAVLASPDWGPPAAAGFWGALLLALFAAAPAGGGGPARLLRRLWAASAPTSRPQAAFAPASQGAAELPALPSDDAAAGAPLDRCALREFVCAVLVLLRHEEVSGSVAPLGAGGPYAMLHQDLQETLTYLESADSHTATKVMQSVPEWRQAGLPHPAARVELPDGACLTPEQVTIIQSLLPFELGANNAPVYGPTPNMVHRVIAFAGCAKTTTLKAIAAAHQGRSLLYVAFNKVVAEEARRIFPANTYASTVHSLAYQAVSRTPLSRRCGDLRAPSVLQVKSVMGDFMRAMGLSAPTVKEASVVHMAVERFMTSSDEEVTEEHAYKARAAVERGIEIEKQRGGRDVKPTRDLPYQSYAQRVWRRMIDPNETFLPLPHNGYLKVWSLGRPQLVNPHTGLPYDAILIDEAQDINEVSLSLLLRQPCVKVLVGDPYQHIYSFNGAGNALGDAHWTEEAMYGSALGRTLTLSASFRMGPEVTAVANTVLHRSYAEKRRIVGLGNPHATVYVLKGPLDRILPAAAPHGHGAAPAEQGGQPGAAGEGPQAGPQGEPEGAAAAAAAAGVGVLEAEAAAVLQLQAAAAAEGVAFAAPPALAAPAALAALLALVRPRAPPAAEVVQDAYRRADLTGALSEPCGDGGDGDGDGAAAAPEAGAGDAGPLAPPAALGGDAAAPHAPPRLTALVLKLPTSPQRPDLEAAPQPVARLPAGPGGAPPPPLLIICRYNATWFKIAVALMAAARAAGEEPPTLFLAAAAPPGDGWGGGGGGRGGGFEGRGKAAVAAPGGRRADWRAIYPGVDLFQRVGELWDFKFGNRDGSRFGRYQSWVEIQSNVALEPEIRAAVGLVDLYGKDLLGLIDDVWAARVPSREEARYILSTAHKMKGLEEGWVQLAEDFAQLPPPGVRAPNRSAGGHDDELNLVYVSASRAQAGLILSDNLSKAIRAACGRKSGLALEVRSQLQLREAMERDFAEGGAPGAQRDPLDHTFTCGACRGGFKAAEGRALDVAVANEGALGFKQRLVCGDCAARCVLADVAALARPRGPEEWRAW</sequence>
<protein>
    <submittedName>
        <fullName evidence="7">F-box DNA helicase protein 1</fullName>
        <ecNumber evidence="7">3.6.1.-</ecNumber>
    </submittedName>
</protein>
<reference evidence="7 8" key="1">
    <citation type="journal article" date="2013" name="BMC Genomics">
        <title>Reconstruction of the lipid metabolism for the microalga Monoraphidium neglectum from its genome sequence reveals characteristics suitable for biofuel production.</title>
        <authorList>
            <person name="Bogen C."/>
            <person name="Al-Dilaimi A."/>
            <person name="Albersmeier A."/>
            <person name="Wichmann J."/>
            <person name="Grundmann M."/>
            <person name="Rupp O."/>
            <person name="Lauersen K.J."/>
            <person name="Blifernez-Klassen O."/>
            <person name="Kalinowski J."/>
            <person name="Goesmann A."/>
            <person name="Mussgnug J.H."/>
            <person name="Kruse O."/>
        </authorList>
    </citation>
    <scope>NUCLEOTIDE SEQUENCE [LARGE SCALE GENOMIC DNA]</scope>
    <source>
        <strain evidence="7 8">SAG 48.87</strain>
    </source>
</reference>
<feature type="region of interest" description="Disordered" evidence="5">
    <location>
        <begin position="92"/>
        <end position="153"/>
    </location>
</feature>
<evidence type="ECO:0000313" key="7">
    <source>
        <dbReference type="EMBL" id="KIZ02096.1"/>
    </source>
</evidence>
<dbReference type="InterPro" id="IPR000212">
    <property type="entry name" value="DNA_helicase_UvrD/REP"/>
</dbReference>
<feature type="compositionally biased region" description="Low complexity" evidence="5">
    <location>
        <begin position="821"/>
        <end position="848"/>
    </location>
</feature>
<evidence type="ECO:0000256" key="4">
    <source>
        <dbReference type="ARBA" id="ARBA00022840"/>
    </source>
</evidence>
<dbReference type="SUPFAM" id="SSF52540">
    <property type="entry name" value="P-loop containing nucleoside triphosphate hydrolases"/>
    <property type="match status" value="2"/>
</dbReference>
<name>A0A0D2N8S3_9CHLO</name>
<dbReference type="EMBL" id="KK101123">
    <property type="protein sequence ID" value="KIZ02096.1"/>
    <property type="molecule type" value="Genomic_DNA"/>
</dbReference>
<dbReference type="RefSeq" id="XP_013901115.1">
    <property type="nucleotide sequence ID" value="XM_014045661.1"/>
</dbReference>
<feature type="region of interest" description="Disordered" evidence="5">
    <location>
        <begin position="697"/>
        <end position="731"/>
    </location>
</feature>
<dbReference type="Proteomes" id="UP000054498">
    <property type="component" value="Unassembled WGS sequence"/>
</dbReference>
<gene>
    <name evidence="7" type="ORF">MNEG_5862</name>
</gene>
<evidence type="ECO:0000256" key="2">
    <source>
        <dbReference type="ARBA" id="ARBA00022801"/>
    </source>
</evidence>
<keyword evidence="4" id="KW-0067">ATP-binding</keyword>
<dbReference type="GO" id="GO:0016787">
    <property type="term" value="F:hydrolase activity"/>
    <property type="evidence" value="ECO:0007669"/>
    <property type="project" value="UniProtKB-KW"/>
</dbReference>
<dbReference type="Gene3D" id="3.40.50.300">
    <property type="entry name" value="P-loop containing nucleotide triphosphate hydrolases"/>
    <property type="match status" value="1"/>
</dbReference>
<organism evidence="7 8">
    <name type="scientific">Monoraphidium neglectum</name>
    <dbReference type="NCBI Taxonomy" id="145388"/>
    <lineage>
        <taxon>Eukaryota</taxon>
        <taxon>Viridiplantae</taxon>
        <taxon>Chlorophyta</taxon>
        <taxon>core chlorophytes</taxon>
        <taxon>Chlorophyceae</taxon>
        <taxon>CS clade</taxon>
        <taxon>Sphaeropleales</taxon>
        <taxon>Selenastraceae</taxon>
        <taxon>Monoraphidium</taxon>
    </lineage>
</organism>
<keyword evidence="2 7" id="KW-0378">Hydrolase</keyword>
<dbReference type="PANTHER" id="PTHR11070">
    <property type="entry name" value="UVRD / RECB / PCRA DNA HELICASE FAMILY MEMBER"/>
    <property type="match status" value="1"/>
</dbReference>
<dbReference type="InterPro" id="IPR027417">
    <property type="entry name" value="P-loop_NTPase"/>
</dbReference>
<dbReference type="GO" id="GO:0043138">
    <property type="term" value="F:3'-5' DNA helicase activity"/>
    <property type="evidence" value="ECO:0007669"/>
    <property type="project" value="TreeGrafter"/>
</dbReference>
<dbReference type="InterPro" id="IPR014016">
    <property type="entry name" value="UvrD-like_ATP-bd"/>
</dbReference>
<evidence type="ECO:0000313" key="8">
    <source>
        <dbReference type="Proteomes" id="UP000054498"/>
    </source>
</evidence>
<feature type="compositionally biased region" description="Low complexity" evidence="5">
    <location>
        <begin position="109"/>
        <end position="138"/>
    </location>
</feature>
<evidence type="ECO:0000259" key="6">
    <source>
        <dbReference type="Pfam" id="PF00580"/>
    </source>
</evidence>
<dbReference type="EC" id="3.6.1.-" evidence="7"/>
<evidence type="ECO:0000256" key="3">
    <source>
        <dbReference type="ARBA" id="ARBA00022806"/>
    </source>
</evidence>
<keyword evidence="8" id="KW-1185">Reference proteome</keyword>
<keyword evidence="1" id="KW-0547">Nucleotide-binding</keyword>
<feature type="compositionally biased region" description="Low complexity" evidence="5">
    <location>
        <begin position="697"/>
        <end position="710"/>
    </location>
</feature>
<feature type="compositionally biased region" description="Low complexity" evidence="5">
    <location>
        <begin position="718"/>
        <end position="731"/>
    </location>
</feature>
<dbReference type="PANTHER" id="PTHR11070:SF30">
    <property type="entry name" value="F-BOX DNA HELICASE 1"/>
    <property type="match status" value="1"/>
</dbReference>
<feature type="region of interest" description="Disordered" evidence="5">
    <location>
        <begin position="866"/>
        <end position="885"/>
    </location>
</feature>
<feature type="domain" description="UvrD-like helicase ATP-binding" evidence="6">
    <location>
        <begin position="379"/>
        <end position="621"/>
    </location>
</feature>
<feature type="compositionally biased region" description="Acidic residues" evidence="5">
    <location>
        <begin position="141"/>
        <end position="153"/>
    </location>
</feature>
<accession>A0A0D2N8S3</accession>
<dbReference type="GO" id="GO:0005524">
    <property type="term" value="F:ATP binding"/>
    <property type="evidence" value="ECO:0007669"/>
    <property type="project" value="UniProtKB-KW"/>
</dbReference>